<evidence type="ECO:0000256" key="4">
    <source>
        <dbReference type="ARBA" id="ARBA00022884"/>
    </source>
</evidence>
<dbReference type="InterPro" id="IPR012337">
    <property type="entry name" value="RNaseH-like_sf"/>
</dbReference>
<protein>
    <recommendedName>
        <fullName evidence="8">Integrase catalytic domain-containing protein</fullName>
    </recommendedName>
</protein>
<dbReference type="OrthoDB" id="422839at2759"/>
<dbReference type="RefSeq" id="XP_031855975.1">
    <property type="nucleotide sequence ID" value="XM_032000084.1"/>
</dbReference>
<feature type="domain" description="Integrase catalytic" evidence="8">
    <location>
        <begin position="632"/>
        <end position="715"/>
    </location>
</feature>
<evidence type="ECO:0000256" key="7">
    <source>
        <dbReference type="SAM" id="MobiDB-lite"/>
    </source>
</evidence>
<evidence type="ECO:0000256" key="1">
    <source>
        <dbReference type="ARBA" id="ARBA00000077"/>
    </source>
</evidence>
<dbReference type="GO" id="GO:0005737">
    <property type="term" value="C:cytoplasm"/>
    <property type="evidence" value="ECO:0007669"/>
    <property type="project" value="UniProtKB-SubCell"/>
</dbReference>
<keyword evidence="4" id="KW-0694">RNA-binding</keyword>
<dbReference type="InterPro" id="IPR001584">
    <property type="entry name" value="Integrase_cat-core"/>
</dbReference>
<dbReference type="PROSITE" id="PS50994">
    <property type="entry name" value="INTEGRASE"/>
    <property type="match status" value="1"/>
</dbReference>
<comment type="function">
    <text evidence="6">Integrase (IN) targets the VLP to the nucleus, where a subparticle preintegration complex (PIC) containing at least integrase and the newly synthesized dsDNA copy of the retrotransposon must transit the nuclear membrane. Once in the nucleus, integrase performs the integration of the dsDNA into the host genome.</text>
</comment>
<comment type="function">
    <text evidence="5">Reverse transcriptase/ribonuclease H (RT) is a multifunctional enzyme that catalyzes the conversion of the retro-elements RNA genome into dsDNA within the VLP. The enzyme displays a DNA polymerase activity that can copy either DNA or RNA templates, and a ribonuclease H (RNase H) activity that cleaves the RNA strand of RNA-DNA heteroduplexes during plus-strand synthesis and hydrolyzes RNA primers. The conversion leads to a linear dsDNA copy of the retrotransposon that includes long terminal repeats (LTRs) at both ends.</text>
</comment>
<dbReference type="EMBL" id="CABVLU010000004">
    <property type="protein sequence ID" value="VVT56883.1"/>
    <property type="molecule type" value="Genomic_DNA"/>
</dbReference>
<sequence length="715" mass="80809">MAQFVVPGTVTPGYPTDPSVIAYALAQQDALNLAKQISKEFTTKLTLTNKTTQFNPRVYKNLLATAVDFHPMSGFIEAALDAPHCDTPEELWKYTKDKAVQLLCVPDGYQPLYNFFFQRSFISAIGQRFNYQNYFHLVRTTNGKTTAISLPALSFAQLFPNSDDSRKVHTEVFFSSIEQYHSWEPRPEPLIAVLHDYRTIFKSYFSAFDFDPNDPADSDKPEVKKSIEAFKNSHMIRFNTCFYTSFPPTIYVKYFSKIQNPLIEPAFRDLLDEMRNIPITTINHLDLLIEKWAKCSTATRDTEFTQNNGLSTPMVNLAVLAKAEVKQSMFSSPAADKAARGINPSFRTTSNNKAGNKFAPTPAPSVPLTDKSQVNAAFATQPNKAKKFSRQYNGTYPHCDWCGYHHAANQCAFNSDGTPNARNHDQSFPRRGSKAAQELIRRSRYSGVTHSVVNSNINLTDIVSNKIPFRTASGDLAYVDGHGFLDLKIGDNNLRLKTLYSRDPNYSNLISVRQLNDSGYSVLFAPKSTLIFPPTQTKILTAYCYRLEGSLALRNDTSPHTIRSADFSKIKDYLTINKNLSVHNVLGHLSAKRLRQLGISISPKIEDEIKHCTICKALNYKTVSYRKPATHIAKNPLDTIHLDSAGPYTINNKKYWVTVILDHSTKFLHTFTSINKKDITERTWAYLSNEQHRLGQIIKVIRTDRGTEFSKLTQC</sequence>
<dbReference type="GeneID" id="43584184"/>
<dbReference type="GO" id="GO:0003723">
    <property type="term" value="F:RNA binding"/>
    <property type="evidence" value="ECO:0007669"/>
    <property type="project" value="UniProtKB-KW"/>
</dbReference>
<accession>A0A5E8BZK5</accession>
<keyword evidence="3" id="KW-0963">Cytoplasm</keyword>
<evidence type="ECO:0000256" key="5">
    <source>
        <dbReference type="ARBA" id="ARBA00025590"/>
    </source>
</evidence>
<reference evidence="9 10" key="1">
    <citation type="submission" date="2019-09" db="EMBL/GenBank/DDBJ databases">
        <authorList>
            <person name="Brejova B."/>
        </authorList>
    </citation>
    <scope>NUCLEOTIDE SEQUENCE [LARGE SCALE GENOMIC DNA]</scope>
</reference>
<comment type="subcellular location">
    <subcellularLocation>
        <location evidence="2">Cytoplasm</location>
    </subcellularLocation>
</comment>
<evidence type="ECO:0000256" key="6">
    <source>
        <dbReference type="ARBA" id="ARBA00025615"/>
    </source>
</evidence>
<comment type="catalytic activity">
    <reaction evidence="1">
        <text>Endonucleolytic cleavage to 5'-phosphomonoester.</text>
        <dbReference type="EC" id="3.1.26.4"/>
    </reaction>
</comment>
<feature type="region of interest" description="Disordered" evidence="7">
    <location>
        <begin position="341"/>
        <end position="367"/>
    </location>
</feature>
<dbReference type="GO" id="GO:0015074">
    <property type="term" value="P:DNA integration"/>
    <property type="evidence" value="ECO:0007669"/>
    <property type="project" value="InterPro"/>
</dbReference>
<dbReference type="Proteomes" id="UP000398389">
    <property type="component" value="Unassembled WGS sequence"/>
</dbReference>
<name>A0A5E8BZK5_9ASCO</name>
<dbReference type="SUPFAM" id="SSF53098">
    <property type="entry name" value="Ribonuclease H-like"/>
    <property type="match status" value="1"/>
</dbReference>
<dbReference type="Gene3D" id="3.30.420.10">
    <property type="entry name" value="Ribonuclease H-like superfamily/Ribonuclease H"/>
    <property type="match status" value="1"/>
</dbReference>
<feature type="compositionally biased region" description="Polar residues" evidence="7">
    <location>
        <begin position="345"/>
        <end position="354"/>
    </location>
</feature>
<evidence type="ECO:0000313" key="10">
    <source>
        <dbReference type="Proteomes" id="UP000398389"/>
    </source>
</evidence>
<dbReference type="GO" id="GO:0005634">
    <property type="term" value="C:nucleus"/>
    <property type="evidence" value="ECO:0007669"/>
    <property type="project" value="UniProtKB-ARBA"/>
</dbReference>
<evidence type="ECO:0000256" key="2">
    <source>
        <dbReference type="ARBA" id="ARBA00004496"/>
    </source>
</evidence>
<evidence type="ECO:0000256" key="3">
    <source>
        <dbReference type="ARBA" id="ARBA00022490"/>
    </source>
</evidence>
<organism evidence="9 10">
    <name type="scientific">Magnusiomyces paraingens</name>
    <dbReference type="NCBI Taxonomy" id="2606893"/>
    <lineage>
        <taxon>Eukaryota</taxon>
        <taxon>Fungi</taxon>
        <taxon>Dikarya</taxon>
        <taxon>Ascomycota</taxon>
        <taxon>Saccharomycotina</taxon>
        <taxon>Dipodascomycetes</taxon>
        <taxon>Dipodascales</taxon>
        <taxon>Dipodascaceae</taxon>
        <taxon>Magnusiomyces</taxon>
    </lineage>
</organism>
<dbReference type="AlphaFoldDB" id="A0A5E8BZK5"/>
<dbReference type="GO" id="GO:0004523">
    <property type="term" value="F:RNA-DNA hybrid ribonuclease activity"/>
    <property type="evidence" value="ECO:0007669"/>
    <property type="project" value="UniProtKB-EC"/>
</dbReference>
<proteinExistence type="predicted"/>
<evidence type="ECO:0000259" key="8">
    <source>
        <dbReference type="PROSITE" id="PS50994"/>
    </source>
</evidence>
<gene>
    <name evidence="9" type="ORF">SAPINGB_P005370</name>
</gene>
<dbReference type="InterPro" id="IPR036397">
    <property type="entry name" value="RNaseH_sf"/>
</dbReference>
<evidence type="ECO:0000313" key="9">
    <source>
        <dbReference type="EMBL" id="VVT56883.1"/>
    </source>
</evidence>
<keyword evidence="10" id="KW-1185">Reference proteome</keyword>